<evidence type="ECO:0000313" key="2">
    <source>
        <dbReference type="EMBL" id="ACO68267.1"/>
    </source>
</evidence>
<keyword evidence="1" id="KW-0732">Signal</keyword>
<evidence type="ECO:0000256" key="1">
    <source>
        <dbReference type="SAM" id="SignalP"/>
    </source>
</evidence>
<evidence type="ECO:0000313" key="3">
    <source>
        <dbReference type="Proteomes" id="UP000002009"/>
    </source>
</evidence>
<dbReference type="SUPFAM" id="SSF53335">
    <property type="entry name" value="S-adenosyl-L-methionine-dependent methyltransferases"/>
    <property type="match status" value="1"/>
</dbReference>
<dbReference type="AlphaFoldDB" id="C1EJQ7"/>
<dbReference type="KEGG" id="mis:MICPUN_65028"/>
<feature type="chain" id="PRO_5002907029" evidence="1">
    <location>
        <begin position="25"/>
        <end position="255"/>
    </location>
</feature>
<dbReference type="GO" id="GO:0008168">
    <property type="term" value="F:methyltransferase activity"/>
    <property type="evidence" value="ECO:0007669"/>
    <property type="project" value="UniProtKB-KW"/>
</dbReference>
<reference evidence="2 3" key="1">
    <citation type="journal article" date="2009" name="Science">
        <title>Green evolution and dynamic adaptations revealed by genomes of the marine picoeukaryotes Micromonas.</title>
        <authorList>
            <person name="Worden A.Z."/>
            <person name="Lee J.H."/>
            <person name="Mock T."/>
            <person name="Rouze P."/>
            <person name="Simmons M.P."/>
            <person name="Aerts A.L."/>
            <person name="Allen A.E."/>
            <person name="Cuvelier M.L."/>
            <person name="Derelle E."/>
            <person name="Everett M.V."/>
            <person name="Foulon E."/>
            <person name="Grimwood J."/>
            <person name="Gundlach H."/>
            <person name="Henrissat B."/>
            <person name="Napoli C."/>
            <person name="McDonald S.M."/>
            <person name="Parker M.S."/>
            <person name="Rombauts S."/>
            <person name="Salamov A."/>
            <person name="Von Dassow P."/>
            <person name="Badger J.H."/>
            <person name="Coutinho P.M."/>
            <person name="Demir E."/>
            <person name="Dubchak I."/>
            <person name="Gentemann C."/>
            <person name="Eikrem W."/>
            <person name="Gready J.E."/>
            <person name="John U."/>
            <person name="Lanier W."/>
            <person name="Lindquist E.A."/>
            <person name="Lucas S."/>
            <person name="Mayer K.F."/>
            <person name="Moreau H."/>
            <person name="Not F."/>
            <person name="Otillar R."/>
            <person name="Panaud O."/>
            <person name="Pangilinan J."/>
            <person name="Paulsen I."/>
            <person name="Piegu B."/>
            <person name="Poliakov A."/>
            <person name="Robbens S."/>
            <person name="Schmutz J."/>
            <person name="Toulza E."/>
            <person name="Wyss T."/>
            <person name="Zelensky A."/>
            <person name="Zhou K."/>
            <person name="Armbrust E.V."/>
            <person name="Bhattacharya D."/>
            <person name="Goodenough U.W."/>
            <person name="Van de Peer Y."/>
            <person name="Grigoriev I.V."/>
        </authorList>
    </citation>
    <scope>NUCLEOTIDE SEQUENCE [LARGE SCALE GENOMIC DNA]</scope>
    <source>
        <strain evidence="3">RCC299 / NOUM17</strain>
    </source>
</reference>
<name>C1EJQ7_MICCC</name>
<dbReference type="Gene3D" id="3.40.50.150">
    <property type="entry name" value="Vaccinia Virus protein VP39"/>
    <property type="match status" value="1"/>
</dbReference>
<gene>
    <name evidence="2" type="ORF">MICPUN_65028</name>
</gene>
<keyword evidence="2" id="KW-0489">Methyltransferase</keyword>
<dbReference type="EMBL" id="CP001335">
    <property type="protein sequence ID" value="ACO68267.1"/>
    <property type="molecule type" value="Genomic_DNA"/>
</dbReference>
<keyword evidence="2" id="KW-0808">Transferase</keyword>
<dbReference type="GeneID" id="8249909"/>
<dbReference type="eggNOG" id="ENOG502S4RI">
    <property type="taxonomic scope" value="Eukaryota"/>
</dbReference>
<dbReference type="InParanoid" id="C1EJQ7"/>
<keyword evidence="3" id="KW-1185">Reference proteome</keyword>
<proteinExistence type="predicted"/>
<protein>
    <submittedName>
        <fullName evidence="2">Prokaryotic methyltransferase-like protein</fullName>
    </submittedName>
</protein>
<dbReference type="InterPro" id="IPR029063">
    <property type="entry name" value="SAM-dependent_MTases_sf"/>
</dbReference>
<feature type="signal peptide" evidence="1">
    <location>
        <begin position="1"/>
        <end position="24"/>
    </location>
</feature>
<dbReference type="Proteomes" id="UP000002009">
    <property type="component" value="Chromosome 17"/>
</dbReference>
<dbReference type="GO" id="GO:0032259">
    <property type="term" value="P:methylation"/>
    <property type="evidence" value="ECO:0007669"/>
    <property type="project" value="UniProtKB-KW"/>
</dbReference>
<dbReference type="OrthoDB" id="512550at2759"/>
<dbReference type="STRING" id="296587.C1EJQ7"/>
<accession>C1EJQ7</accession>
<organism evidence="2 3">
    <name type="scientific">Micromonas commoda (strain RCC299 / NOUM17 / CCMP2709)</name>
    <name type="common">Picoplanktonic green alga</name>
    <dbReference type="NCBI Taxonomy" id="296587"/>
    <lineage>
        <taxon>Eukaryota</taxon>
        <taxon>Viridiplantae</taxon>
        <taxon>Chlorophyta</taxon>
        <taxon>Mamiellophyceae</taxon>
        <taxon>Mamiellales</taxon>
        <taxon>Mamiellaceae</taxon>
        <taxon>Micromonas</taxon>
    </lineage>
</organism>
<sequence length="255" mass="28275">MSFARQNKIIRTVLTLFTGMLVGASFTATVKPSGLCDPIVFVDNPPLSSAMTQRSSEGAYADDNAEYGREHNLVASNLSFPLDGVPSPYESAIRFRAANEAGSDKISLHSYHLMYGPFLAPYLETNVIVGLGYGIGDAVAKGFKNELTSKLSIYTGDQSDVHFLKQMKVDLNHEQFDIIVDDGSHVPWHQLFTFEIMFDTWLKPGGLYIIEDVETSYWDGSHPKIYGYDIIDAGMGKKGSVVEKFKVLCRNHFPS</sequence>
<dbReference type="RefSeq" id="XP_002507009.1">
    <property type="nucleotide sequence ID" value="XM_002506963.1"/>
</dbReference>